<dbReference type="PANTHER" id="PTHR36707">
    <property type="entry name" value="T20M3.17 PROTEIN"/>
    <property type="match status" value="1"/>
</dbReference>
<evidence type="ECO:0000256" key="1">
    <source>
        <dbReference type="SAM" id="MobiDB-lite"/>
    </source>
</evidence>
<protein>
    <submittedName>
        <fullName evidence="2">Uncharacterized protein</fullName>
    </submittedName>
</protein>
<dbReference type="Proteomes" id="UP000825729">
    <property type="component" value="Unassembled WGS sequence"/>
</dbReference>
<name>A0AAV7EHB6_ARIFI</name>
<proteinExistence type="predicted"/>
<comment type="caution">
    <text evidence="2">The sequence shown here is derived from an EMBL/GenBank/DDBJ whole genome shotgun (WGS) entry which is preliminary data.</text>
</comment>
<gene>
    <name evidence="2" type="ORF">H6P81_013205</name>
</gene>
<evidence type="ECO:0000313" key="2">
    <source>
        <dbReference type="EMBL" id="KAG9447077.1"/>
    </source>
</evidence>
<accession>A0AAV7EHB6</accession>
<dbReference type="EMBL" id="JAINDJ010000005">
    <property type="protein sequence ID" value="KAG9447077.1"/>
    <property type="molecule type" value="Genomic_DNA"/>
</dbReference>
<reference evidence="2 3" key="1">
    <citation type="submission" date="2021-07" db="EMBL/GenBank/DDBJ databases">
        <title>The Aristolochia fimbriata genome: insights into angiosperm evolution, floral development and chemical biosynthesis.</title>
        <authorList>
            <person name="Jiao Y."/>
        </authorList>
    </citation>
    <scope>NUCLEOTIDE SEQUENCE [LARGE SCALE GENOMIC DNA]</scope>
    <source>
        <strain evidence="2">IBCAS-2021</strain>
        <tissue evidence="2">Leaf</tissue>
    </source>
</reference>
<dbReference type="PANTHER" id="PTHR36707:SF1">
    <property type="entry name" value="T20M3.17 PROTEIN"/>
    <property type="match status" value="1"/>
</dbReference>
<keyword evidence="3" id="KW-1185">Reference proteome</keyword>
<evidence type="ECO:0000313" key="3">
    <source>
        <dbReference type="Proteomes" id="UP000825729"/>
    </source>
</evidence>
<dbReference type="AlphaFoldDB" id="A0AAV7EHB6"/>
<organism evidence="2 3">
    <name type="scientific">Aristolochia fimbriata</name>
    <name type="common">White veined hardy Dutchman's pipe vine</name>
    <dbReference type="NCBI Taxonomy" id="158543"/>
    <lineage>
        <taxon>Eukaryota</taxon>
        <taxon>Viridiplantae</taxon>
        <taxon>Streptophyta</taxon>
        <taxon>Embryophyta</taxon>
        <taxon>Tracheophyta</taxon>
        <taxon>Spermatophyta</taxon>
        <taxon>Magnoliopsida</taxon>
        <taxon>Magnoliidae</taxon>
        <taxon>Piperales</taxon>
        <taxon>Aristolochiaceae</taxon>
        <taxon>Aristolochia</taxon>
    </lineage>
</organism>
<sequence>MSLSMTFFSLLWDMHIKDTEPKTSVDKGSWSSVYMWLSGDPISPFHSNDQKLQDIRDLNFGHLSLDCSFSCTGGSPIPGCESILDEGSVFDGSQINPIDEARMVLNRTLEDIEGLQEAEVVSWLHESLEDDKLDSSIIFFESVESSYDPYLSEDSSVTKSFSTYTTTHEDSCVGQDLEYDRLDKWVSLLDLQEDDLELVQDKGQLSDVFRQPDFPSPTFRVNLLNHPCGPEWNGLCISPIKGPLKVENKNGFGARKPIRLKVLEKKGSLLDRRIGQEDARRNVCGSGPGIQKVFSSRVGTRSASTGQSRLSCLNPGGLTGQKAKKSTDTKTNWASQSHLVKASLPRSNEIQMPSGGSEESHEIVVRNLGQDEEVPIEKQIGLDEFDGHEGIANVEEDEGIQFDLE</sequence>
<feature type="region of interest" description="Disordered" evidence="1">
    <location>
        <begin position="315"/>
        <end position="335"/>
    </location>
</feature>